<dbReference type="PROSITE" id="PS50835">
    <property type="entry name" value="IG_LIKE"/>
    <property type="match status" value="3"/>
</dbReference>
<organism evidence="5 6">
    <name type="scientific">Limulus polyphemus</name>
    <name type="common">Atlantic horseshoe crab</name>
    <dbReference type="NCBI Taxonomy" id="6850"/>
    <lineage>
        <taxon>Eukaryota</taxon>
        <taxon>Metazoa</taxon>
        <taxon>Ecdysozoa</taxon>
        <taxon>Arthropoda</taxon>
        <taxon>Chelicerata</taxon>
        <taxon>Merostomata</taxon>
        <taxon>Xiphosura</taxon>
        <taxon>Limulidae</taxon>
        <taxon>Limulus</taxon>
    </lineage>
</organism>
<dbReference type="Pfam" id="PF00047">
    <property type="entry name" value="ig"/>
    <property type="match status" value="1"/>
</dbReference>
<keyword evidence="5" id="KW-1185">Reference proteome</keyword>
<protein>
    <submittedName>
        <fullName evidence="6">Titin-like isoform X1</fullName>
    </submittedName>
</protein>
<evidence type="ECO:0000313" key="6">
    <source>
        <dbReference type="RefSeq" id="XP_022246111.1"/>
    </source>
</evidence>
<dbReference type="InterPro" id="IPR036116">
    <property type="entry name" value="FN3_sf"/>
</dbReference>
<keyword evidence="3" id="KW-1133">Transmembrane helix</keyword>
<evidence type="ECO:0000256" key="3">
    <source>
        <dbReference type="SAM" id="Phobius"/>
    </source>
</evidence>
<evidence type="ECO:0000256" key="1">
    <source>
        <dbReference type="ARBA" id="ARBA00022737"/>
    </source>
</evidence>
<evidence type="ECO:0000259" key="4">
    <source>
        <dbReference type="PROSITE" id="PS50835"/>
    </source>
</evidence>
<dbReference type="Pfam" id="PF07679">
    <property type="entry name" value="I-set"/>
    <property type="match status" value="1"/>
</dbReference>
<dbReference type="SMART" id="SM00408">
    <property type="entry name" value="IGc2"/>
    <property type="match status" value="2"/>
</dbReference>
<accession>A0ABM1SR55</accession>
<feature type="transmembrane region" description="Helical" evidence="3">
    <location>
        <begin position="431"/>
        <end position="453"/>
    </location>
</feature>
<gene>
    <name evidence="6" type="primary">LOC106462798</name>
</gene>
<feature type="compositionally biased region" description="Basic and acidic residues" evidence="2">
    <location>
        <begin position="462"/>
        <end position="480"/>
    </location>
</feature>
<dbReference type="InterPro" id="IPR013783">
    <property type="entry name" value="Ig-like_fold"/>
</dbReference>
<feature type="domain" description="Ig-like" evidence="4">
    <location>
        <begin position="128"/>
        <end position="218"/>
    </location>
</feature>
<keyword evidence="3" id="KW-0812">Transmembrane</keyword>
<dbReference type="InterPro" id="IPR003599">
    <property type="entry name" value="Ig_sub"/>
</dbReference>
<sequence>MSTLICQASNNNMSLPLSSSITLNMNFRPLTVTIVEKRLPLSSGKMVQLECRTNGSRPPAEITWWKGSTQLRSTKNRTNKDETLTSSFLTIRPSREDAGKYLSCKAENPNMPNSAIEDGWVLEVYYPPELTLRLGSKLRHSHIQEGNDVYFECNIRANPWVTEIRWEFERRELQTNTTVGIIVSNQSLVLQKVRRSSRGHYICSARNSEGVRESNAVYLRVQYAPICKPDQRAIYGVPKHDGVKVRCEVDADPSSVTFKWAFNNSVERLDIVDFVTSGTESLASYIPRTEYDYGTLLCWARNSVGTQRQPCGFLVIPAGVPDPVHNCSVFNETDHSFRVECEAGYNGGLGQHFVMEVLDTPYLQLQANMTSPFPIFRARNLPSSSSFVVLVYAVNVRGASQKHFLRVNTHASPETQAHNVSNQWRLAVSSMLIILVSVAVGIILVAILTIFVIRYRRKKGRENGNKESEYKSKRNPEKYDSPASLNVLPVEEKCPDLIPGNSVHLHANPSPDLKNHDGDELSTPPLLRTTHEMLDRSAREFSPTERQLSLTAPEPLSDMRDLPYSEGQRRVKKVLPARKHVEEQWFPFNSNHTNV</sequence>
<feature type="domain" description="Ig-like" evidence="4">
    <location>
        <begin position="229"/>
        <end position="303"/>
    </location>
</feature>
<dbReference type="InterPro" id="IPR003598">
    <property type="entry name" value="Ig_sub2"/>
</dbReference>
<dbReference type="SUPFAM" id="SSF48726">
    <property type="entry name" value="Immunoglobulin"/>
    <property type="match status" value="3"/>
</dbReference>
<feature type="domain" description="Ig-like" evidence="4">
    <location>
        <begin position="29"/>
        <end position="117"/>
    </location>
</feature>
<evidence type="ECO:0000256" key="2">
    <source>
        <dbReference type="SAM" id="MobiDB-lite"/>
    </source>
</evidence>
<keyword evidence="3" id="KW-0472">Membrane</keyword>
<dbReference type="InterPro" id="IPR036179">
    <property type="entry name" value="Ig-like_dom_sf"/>
</dbReference>
<dbReference type="GeneID" id="106462798"/>
<feature type="region of interest" description="Disordered" evidence="2">
    <location>
        <begin position="501"/>
        <end position="524"/>
    </location>
</feature>
<dbReference type="InterPro" id="IPR007110">
    <property type="entry name" value="Ig-like_dom"/>
</dbReference>
<keyword evidence="1" id="KW-0677">Repeat</keyword>
<reference evidence="6" key="1">
    <citation type="submission" date="2025-08" db="UniProtKB">
        <authorList>
            <consortium name="RefSeq"/>
        </authorList>
    </citation>
    <scope>IDENTIFICATION</scope>
    <source>
        <tissue evidence="6">Muscle</tissue>
    </source>
</reference>
<dbReference type="SUPFAM" id="SSF49265">
    <property type="entry name" value="Fibronectin type III"/>
    <property type="match status" value="1"/>
</dbReference>
<dbReference type="Gene3D" id="2.60.40.10">
    <property type="entry name" value="Immunoglobulins"/>
    <property type="match status" value="3"/>
</dbReference>
<dbReference type="Proteomes" id="UP000694941">
    <property type="component" value="Unplaced"/>
</dbReference>
<dbReference type="RefSeq" id="XP_022246111.1">
    <property type="nucleotide sequence ID" value="XM_022390403.1"/>
</dbReference>
<feature type="region of interest" description="Disordered" evidence="2">
    <location>
        <begin position="462"/>
        <end position="485"/>
    </location>
</feature>
<dbReference type="InterPro" id="IPR013151">
    <property type="entry name" value="Immunoglobulin_dom"/>
</dbReference>
<name>A0ABM1SR55_LIMPO</name>
<evidence type="ECO:0000313" key="5">
    <source>
        <dbReference type="Proteomes" id="UP000694941"/>
    </source>
</evidence>
<dbReference type="SMART" id="SM00409">
    <property type="entry name" value="IG"/>
    <property type="match status" value="2"/>
</dbReference>
<proteinExistence type="predicted"/>
<dbReference type="PANTHER" id="PTHR23278">
    <property type="entry name" value="SIDESTEP PROTEIN"/>
    <property type="match status" value="1"/>
</dbReference>
<dbReference type="PANTHER" id="PTHR23278:SF19">
    <property type="entry name" value="OBSCURIN"/>
    <property type="match status" value="1"/>
</dbReference>
<dbReference type="InterPro" id="IPR013098">
    <property type="entry name" value="Ig_I-set"/>
</dbReference>